<evidence type="ECO:0000313" key="1">
    <source>
        <dbReference type="EMBL" id="CAF1502839.1"/>
    </source>
</evidence>
<dbReference type="EMBL" id="CAJOBE010008036">
    <property type="protein sequence ID" value="CAF4052581.1"/>
    <property type="molecule type" value="Genomic_DNA"/>
</dbReference>
<accession>A0A819RTW0</accession>
<evidence type="ECO:0000313" key="2">
    <source>
        <dbReference type="EMBL" id="CAF4052581.1"/>
    </source>
</evidence>
<dbReference type="Gene3D" id="3.90.176.10">
    <property type="entry name" value="Toxin ADP-ribosyltransferase, Chain A, domain 1"/>
    <property type="match status" value="1"/>
</dbReference>
<evidence type="ECO:0000313" key="3">
    <source>
        <dbReference type="Proteomes" id="UP000663874"/>
    </source>
</evidence>
<dbReference type="Proteomes" id="UP000663889">
    <property type="component" value="Unassembled WGS sequence"/>
</dbReference>
<dbReference type="SUPFAM" id="SSF56399">
    <property type="entry name" value="ADP-ribosylation"/>
    <property type="match status" value="1"/>
</dbReference>
<dbReference type="PROSITE" id="PS51996">
    <property type="entry name" value="TR_MART"/>
    <property type="match status" value="1"/>
</dbReference>
<protein>
    <submittedName>
        <fullName evidence="2">Uncharacterized protein</fullName>
    </submittedName>
</protein>
<name>A0A819RTW0_9BILA</name>
<sequence>EQSTTGMNGHFVHSQLLIDCLLRMKSTSTIKNELIAVCKEEYKENMAQLMILHEFEQDYSPDRALWWYTRDSVVYRLMNKALRMQNIDLLFLFRFFIRDLEQQLEQYRCTSRIHLYRGQLMSNDELQVLKHSIGQLISVNSFLSTSLDQRLALQFLNGSSTLDGVERVLFKIVADPRLEGIKPFATIIIKVH</sequence>
<feature type="non-terminal residue" evidence="2">
    <location>
        <position position="1"/>
    </location>
</feature>
<dbReference type="AlphaFoldDB" id="A0A819RTW0"/>
<dbReference type="EMBL" id="CAJNOU010006347">
    <property type="protein sequence ID" value="CAF1502839.1"/>
    <property type="molecule type" value="Genomic_DNA"/>
</dbReference>
<gene>
    <name evidence="2" type="ORF">FNK824_LOCUS28793</name>
    <name evidence="1" type="ORF">SEV965_LOCUS36162</name>
</gene>
<dbReference type="Proteomes" id="UP000663874">
    <property type="component" value="Unassembled WGS sequence"/>
</dbReference>
<proteinExistence type="predicted"/>
<organism evidence="2 3">
    <name type="scientific">Rotaria sordida</name>
    <dbReference type="NCBI Taxonomy" id="392033"/>
    <lineage>
        <taxon>Eukaryota</taxon>
        <taxon>Metazoa</taxon>
        <taxon>Spiralia</taxon>
        <taxon>Gnathifera</taxon>
        <taxon>Rotifera</taxon>
        <taxon>Eurotatoria</taxon>
        <taxon>Bdelloidea</taxon>
        <taxon>Philodinida</taxon>
        <taxon>Philodinidae</taxon>
        <taxon>Rotaria</taxon>
    </lineage>
</organism>
<comment type="caution">
    <text evidence="2">The sequence shown here is derived from an EMBL/GenBank/DDBJ whole genome shotgun (WGS) entry which is preliminary data.</text>
</comment>
<reference evidence="2" key="1">
    <citation type="submission" date="2021-02" db="EMBL/GenBank/DDBJ databases">
        <authorList>
            <person name="Nowell W R."/>
        </authorList>
    </citation>
    <scope>NUCLEOTIDE SEQUENCE</scope>
</reference>